<dbReference type="Proteomes" id="UP001281130">
    <property type="component" value="Unassembled WGS sequence"/>
</dbReference>
<feature type="region of interest" description="Disordered" evidence="1">
    <location>
        <begin position="103"/>
        <end position="124"/>
    </location>
</feature>
<dbReference type="RefSeq" id="WP_041338701.1">
    <property type="nucleotide sequence ID" value="NZ_CP007515.1"/>
</dbReference>
<name>A0A023X790_RUBRA</name>
<dbReference type="Proteomes" id="UP000025229">
    <property type="component" value="Plasmid 1"/>
</dbReference>
<geneLocation type="plasmid" evidence="2">
    <name>1</name>
</geneLocation>
<keyword evidence="2" id="KW-0614">Plasmid</keyword>
<accession>A0A023X790</accession>
<gene>
    <name evidence="2" type="ORF">RradSPS_2915</name>
    <name evidence="3" type="ORF">SIL72_14500</name>
</gene>
<dbReference type="KEGG" id="rrd:RradSPS_2915"/>
<dbReference type="EMBL" id="JAWXXX010000002">
    <property type="protein sequence ID" value="MDX5895235.1"/>
    <property type="molecule type" value="Genomic_DNA"/>
</dbReference>
<keyword evidence="4" id="KW-1185">Reference proteome</keyword>
<dbReference type="AlphaFoldDB" id="A0A023X790"/>
<dbReference type="EMBL" id="CP007515">
    <property type="protein sequence ID" value="AHY48198.1"/>
    <property type="molecule type" value="Genomic_DNA"/>
</dbReference>
<evidence type="ECO:0000313" key="2">
    <source>
        <dbReference type="EMBL" id="AHY48198.1"/>
    </source>
</evidence>
<evidence type="ECO:0000313" key="4">
    <source>
        <dbReference type="Proteomes" id="UP000025229"/>
    </source>
</evidence>
<evidence type="ECO:0000313" key="3">
    <source>
        <dbReference type="EMBL" id="MDX5895235.1"/>
    </source>
</evidence>
<reference evidence="2 4" key="1">
    <citation type="submission" date="2014-03" db="EMBL/GenBank/DDBJ databases">
        <title>Complete genome sequence of the Radio-Resistant Rubrobacter radiotolerans RSPS-4.</title>
        <authorList>
            <person name="Egas C.C."/>
            <person name="Barroso C.C."/>
            <person name="Froufe H.J.C."/>
            <person name="Pacheco J.J."/>
            <person name="Albuquerque L.L."/>
            <person name="da Costa M.M.S."/>
        </authorList>
    </citation>
    <scope>NUCLEOTIDE SEQUENCE [LARGE SCALE GENOMIC DNA]</scope>
    <source>
        <strain evidence="2 4">RSPS-4</strain>
        <plasmid evidence="2 4">1</plasmid>
    </source>
</reference>
<evidence type="ECO:0000256" key="1">
    <source>
        <dbReference type="SAM" id="MobiDB-lite"/>
    </source>
</evidence>
<proteinExistence type="predicted"/>
<dbReference type="HOGENOM" id="CLU_2002210_0_0_11"/>
<sequence length="124" mass="13692">MNKNPRTSSVEAYGRWLDTRPRFGTLGNSVVTTLDLDKETNSRLLYLARRFGVPKRKLAADLLRSATKDVFDVIPGDPVPASLIPDLHDAGVDPLTYKFFDLDGLAGEGPEEDTRTSTLPEDES</sequence>
<reference evidence="3" key="2">
    <citation type="submission" date="2023-11" db="EMBL/GenBank/DDBJ databases">
        <title>MicrobeMod: A computational toolkit for identifying prokaryotic methylation and restriction-modification with nanopore sequencing.</title>
        <authorList>
            <person name="Crits-Christoph A."/>
            <person name="Kang S.C."/>
            <person name="Lee H."/>
            <person name="Ostrov N."/>
        </authorList>
    </citation>
    <scope>NUCLEOTIDE SEQUENCE</scope>
    <source>
        <strain evidence="3">ATCC 51242</strain>
    </source>
</reference>
<protein>
    <submittedName>
        <fullName evidence="2">Uncharacterized protein</fullName>
    </submittedName>
</protein>
<organism evidence="2 4">
    <name type="scientific">Rubrobacter radiotolerans</name>
    <name type="common">Arthrobacter radiotolerans</name>
    <dbReference type="NCBI Taxonomy" id="42256"/>
    <lineage>
        <taxon>Bacteria</taxon>
        <taxon>Bacillati</taxon>
        <taxon>Actinomycetota</taxon>
        <taxon>Rubrobacteria</taxon>
        <taxon>Rubrobacterales</taxon>
        <taxon>Rubrobacteraceae</taxon>
        <taxon>Rubrobacter</taxon>
    </lineage>
</organism>